<name>A0A7S0YE39_9CHLO</name>
<dbReference type="EMBL" id="HBFM01003174">
    <property type="protein sequence ID" value="CAD8765433.1"/>
    <property type="molecule type" value="Transcribed_RNA"/>
</dbReference>
<gene>
    <name evidence="1" type="ORF">PPAR00522_LOCUS1820</name>
</gene>
<dbReference type="AlphaFoldDB" id="A0A7S0YE39"/>
<sequence length="461" mass="47437">MDLFEGDPNRASGRCRLRTRRMKRTSLPSSSSRFPHRFLWPIALAAIFLLLQPSTAYASRNVLESTPLDTTAVTSDDTLIPSITATPQIPSTIATPQIPSTTSQEFGLTSDGSWTPLTTAGQNVAPLLANWLPTVTVTPLGNSESGNFYRPAQVPKTKWVAPPPPPTSYEWAPSPEWVPPYSGGSGKWDASMGKPYNVPQPAPTPSTSWGNSAPTVDPTTGYVINTKWPHGVLGSSESTLELIAGPNGLPSLSSLSSLPSYPSTTATSIPNPFGPMASLDPAATSTTGDFLSMMQSIMNGGGSYASSSNNPFAAALGANAYGSSGAATTSNGYSSPQSLYGMNIPTLASLMANAQASNAASAIAGASSGSGIMASNFASSMASNHPLLSSLINSVGSNGYGLGGSSLGGYGSSSNPSSASAWGLGSNGMGSGSAWNSLNNWNVPAGEAFLWREKSNKSIAF</sequence>
<organism evidence="1">
    <name type="scientific">Polytomella parva</name>
    <dbReference type="NCBI Taxonomy" id="51329"/>
    <lineage>
        <taxon>Eukaryota</taxon>
        <taxon>Viridiplantae</taxon>
        <taxon>Chlorophyta</taxon>
        <taxon>core chlorophytes</taxon>
        <taxon>Chlorophyceae</taxon>
        <taxon>CS clade</taxon>
        <taxon>Chlamydomonadales</taxon>
        <taxon>Chlamydomonadaceae</taxon>
        <taxon>Polytomella</taxon>
    </lineage>
</organism>
<accession>A0A7S0YE39</accession>
<evidence type="ECO:0000313" key="1">
    <source>
        <dbReference type="EMBL" id="CAD8765433.1"/>
    </source>
</evidence>
<protein>
    <submittedName>
        <fullName evidence="1">Uncharacterized protein</fullName>
    </submittedName>
</protein>
<reference evidence="1" key="1">
    <citation type="submission" date="2021-01" db="EMBL/GenBank/DDBJ databases">
        <authorList>
            <person name="Corre E."/>
            <person name="Pelletier E."/>
            <person name="Niang G."/>
            <person name="Scheremetjew M."/>
            <person name="Finn R."/>
            <person name="Kale V."/>
            <person name="Holt S."/>
            <person name="Cochrane G."/>
            <person name="Meng A."/>
            <person name="Brown T."/>
            <person name="Cohen L."/>
        </authorList>
    </citation>
    <scope>NUCLEOTIDE SEQUENCE</scope>
    <source>
        <strain evidence="1">SAG 63-3</strain>
    </source>
</reference>
<proteinExistence type="predicted"/>